<evidence type="ECO:0000256" key="1">
    <source>
        <dbReference type="SAM" id="MobiDB-lite"/>
    </source>
</evidence>
<dbReference type="AlphaFoldDB" id="A0A6A6B4Z6"/>
<keyword evidence="2" id="KW-0472">Membrane</keyword>
<name>A0A6A6B4Z6_9PEZI</name>
<proteinExistence type="predicted"/>
<keyword evidence="2" id="KW-1133">Transmembrane helix</keyword>
<dbReference type="EMBL" id="ML995494">
    <property type="protein sequence ID" value="KAF2139110.1"/>
    <property type="molecule type" value="Genomic_DNA"/>
</dbReference>
<keyword evidence="4" id="KW-1185">Reference proteome</keyword>
<dbReference type="Proteomes" id="UP000799438">
    <property type="component" value="Unassembled WGS sequence"/>
</dbReference>
<reference evidence="3" key="1">
    <citation type="journal article" date="2020" name="Stud. Mycol.">
        <title>101 Dothideomycetes genomes: a test case for predicting lifestyles and emergence of pathogens.</title>
        <authorList>
            <person name="Haridas S."/>
            <person name="Albert R."/>
            <person name="Binder M."/>
            <person name="Bloem J."/>
            <person name="Labutti K."/>
            <person name="Salamov A."/>
            <person name="Andreopoulos B."/>
            <person name="Baker S."/>
            <person name="Barry K."/>
            <person name="Bills G."/>
            <person name="Bluhm B."/>
            <person name="Cannon C."/>
            <person name="Castanera R."/>
            <person name="Culley D."/>
            <person name="Daum C."/>
            <person name="Ezra D."/>
            <person name="Gonzalez J."/>
            <person name="Henrissat B."/>
            <person name="Kuo A."/>
            <person name="Liang C."/>
            <person name="Lipzen A."/>
            <person name="Lutzoni F."/>
            <person name="Magnuson J."/>
            <person name="Mondo S."/>
            <person name="Nolan M."/>
            <person name="Ohm R."/>
            <person name="Pangilinan J."/>
            <person name="Park H.-J."/>
            <person name="Ramirez L."/>
            <person name="Alfaro M."/>
            <person name="Sun H."/>
            <person name="Tritt A."/>
            <person name="Yoshinaga Y."/>
            <person name="Zwiers L.-H."/>
            <person name="Turgeon B."/>
            <person name="Goodwin S."/>
            <person name="Spatafora J."/>
            <person name="Crous P."/>
            <person name="Grigoriev I."/>
        </authorList>
    </citation>
    <scope>NUCLEOTIDE SEQUENCE</scope>
    <source>
        <strain evidence="3">CBS 121167</strain>
    </source>
</reference>
<keyword evidence="2" id="KW-0812">Transmembrane</keyword>
<protein>
    <submittedName>
        <fullName evidence="3">Uncharacterized protein</fullName>
    </submittedName>
</protein>
<dbReference type="RefSeq" id="XP_033394823.1">
    <property type="nucleotide sequence ID" value="XM_033542357.1"/>
</dbReference>
<dbReference type="GeneID" id="54299854"/>
<evidence type="ECO:0000313" key="3">
    <source>
        <dbReference type="EMBL" id="KAF2139110.1"/>
    </source>
</evidence>
<accession>A0A6A6B4Z6</accession>
<evidence type="ECO:0000313" key="4">
    <source>
        <dbReference type="Proteomes" id="UP000799438"/>
    </source>
</evidence>
<organism evidence="3 4">
    <name type="scientific">Aplosporella prunicola CBS 121167</name>
    <dbReference type="NCBI Taxonomy" id="1176127"/>
    <lineage>
        <taxon>Eukaryota</taxon>
        <taxon>Fungi</taxon>
        <taxon>Dikarya</taxon>
        <taxon>Ascomycota</taxon>
        <taxon>Pezizomycotina</taxon>
        <taxon>Dothideomycetes</taxon>
        <taxon>Dothideomycetes incertae sedis</taxon>
        <taxon>Botryosphaeriales</taxon>
        <taxon>Aplosporellaceae</taxon>
        <taxon>Aplosporella</taxon>
    </lineage>
</organism>
<evidence type="ECO:0000256" key="2">
    <source>
        <dbReference type="SAM" id="Phobius"/>
    </source>
</evidence>
<feature type="transmembrane region" description="Helical" evidence="2">
    <location>
        <begin position="68"/>
        <end position="87"/>
    </location>
</feature>
<gene>
    <name evidence="3" type="ORF">K452DRAFT_300671</name>
</gene>
<sequence>MFSSRAVSSVMRARPAAAPSTSRLVAGARARALHASPRTMRPLPKEEQSGHTVSQRLRSGLKAIPVEIYPLVVVISCGLVFGVYSFIRPALQDKTLRLHRQRGHD</sequence>
<feature type="region of interest" description="Disordered" evidence="1">
    <location>
        <begin position="35"/>
        <end position="54"/>
    </location>
</feature>
<dbReference type="OrthoDB" id="202195at2759"/>